<keyword evidence="2" id="KW-0812">Transmembrane</keyword>
<gene>
    <name evidence="3" type="ORF">H6A34_09405</name>
</gene>
<evidence type="ECO:0000256" key="2">
    <source>
        <dbReference type="SAM" id="Phobius"/>
    </source>
</evidence>
<keyword evidence="2" id="KW-0472">Membrane</keyword>
<feature type="region of interest" description="Disordered" evidence="1">
    <location>
        <begin position="245"/>
        <end position="268"/>
    </location>
</feature>
<feature type="transmembrane region" description="Helical" evidence="2">
    <location>
        <begin position="205"/>
        <end position="226"/>
    </location>
</feature>
<feature type="transmembrane region" description="Helical" evidence="2">
    <location>
        <begin position="178"/>
        <end position="199"/>
    </location>
</feature>
<feature type="transmembrane region" description="Helical" evidence="2">
    <location>
        <begin position="116"/>
        <end position="138"/>
    </location>
</feature>
<dbReference type="RefSeq" id="WP_205105147.1">
    <property type="nucleotide sequence ID" value="NZ_JACJJG010000052.1"/>
</dbReference>
<sequence length="268" mass="29306">MKEFLTSSTLPFWLVFIIVAAAFGLTLLYMKGGSKSSKLLFASAGCMLAATILEIVIYSVLGGNSLWWCTSDKYGFFSKLFKLVPFALFVAFQVLQVFFFKGAVEEHIGKELSMKAMFICLVLTFPIAFVLAIVLGIVGVSDDTVSVIASVVFAVLVVGGVGWALMRNVRSAGWRQGAVFTAFSLVCVVAVCLAIFLLIVALLELFLQVLMVAAVVVGAIYAFGFMSKEASKQQPQQMFWDKDGNGHFTANARNEANRKIDERRAENQ</sequence>
<feature type="transmembrane region" description="Helical" evidence="2">
    <location>
        <begin position="144"/>
        <end position="166"/>
    </location>
</feature>
<reference evidence="3" key="2">
    <citation type="journal article" date="2021" name="Sci. Rep.">
        <title>The distribution of antibiotic resistance genes in chicken gut microbiota commensals.</title>
        <authorList>
            <person name="Juricova H."/>
            <person name="Matiasovicova J."/>
            <person name="Kubasova T."/>
            <person name="Cejkova D."/>
            <person name="Rychlik I."/>
        </authorList>
    </citation>
    <scope>NUCLEOTIDE SEQUENCE</scope>
    <source>
        <strain evidence="3">An824</strain>
    </source>
</reference>
<reference evidence="3" key="1">
    <citation type="submission" date="2020-08" db="EMBL/GenBank/DDBJ databases">
        <authorList>
            <person name="Cejkova D."/>
            <person name="Kubasova T."/>
            <person name="Jahodarova E."/>
            <person name="Rychlik I."/>
        </authorList>
    </citation>
    <scope>NUCLEOTIDE SEQUENCE</scope>
    <source>
        <strain evidence="3">An824</strain>
    </source>
</reference>
<dbReference type="AlphaFoldDB" id="A0A938WV14"/>
<evidence type="ECO:0000313" key="4">
    <source>
        <dbReference type="Proteomes" id="UP000706891"/>
    </source>
</evidence>
<comment type="caution">
    <text evidence="3">The sequence shown here is derived from an EMBL/GenBank/DDBJ whole genome shotgun (WGS) entry which is preliminary data.</text>
</comment>
<keyword evidence="2" id="KW-1133">Transmembrane helix</keyword>
<organism evidence="3 4">
    <name type="scientific">Marseilla massiliensis</name>
    <dbReference type="NCBI Taxonomy" id="1841864"/>
    <lineage>
        <taxon>Bacteria</taxon>
        <taxon>Pseudomonadati</taxon>
        <taxon>Bacteroidota</taxon>
        <taxon>Bacteroidia</taxon>
        <taxon>Bacteroidales</taxon>
        <taxon>Prevotellaceae</taxon>
        <taxon>Marseilla</taxon>
    </lineage>
</organism>
<feature type="compositionally biased region" description="Basic and acidic residues" evidence="1">
    <location>
        <begin position="255"/>
        <end position="268"/>
    </location>
</feature>
<accession>A0A938WV14</accession>
<protein>
    <submittedName>
        <fullName evidence="3">Uncharacterized protein</fullName>
    </submittedName>
</protein>
<evidence type="ECO:0000313" key="3">
    <source>
        <dbReference type="EMBL" id="MBM6674091.1"/>
    </source>
</evidence>
<dbReference type="Proteomes" id="UP000706891">
    <property type="component" value="Unassembled WGS sequence"/>
</dbReference>
<feature type="transmembrane region" description="Helical" evidence="2">
    <location>
        <begin position="12"/>
        <end position="30"/>
    </location>
</feature>
<feature type="transmembrane region" description="Helical" evidence="2">
    <location>
        <begin position="39"/>
        <end position="61"/>
    </location>
</feature>
<keyword evidence="4" id="KW-1185">Reference proteome</keyword>
<name>A0A938WV14_9BACT</name>
<evidence type="ECO:0000256" key="1">
    <source>
        <dbReference type="SAM" id="MobiDB-lite"/>
    </source>
</evidence>
<feature type="transmembrane region" description="Helical" evidence="2">
    <location>
        <begin position="81"/>
        <end position="104"/>
    </location>
</feature>
<dbReference type="EMBL" id="JACJJG010000052">
    <property type="protein sequence ID" value="MBM6674091.1"/>
    <property type="molecule type" value="Genomic_DNA"/>
</dbReference>
<proteinExistence type="predicted"/>